<evidence type="ECO:0000313" key="6">
    <source>
        <dbReference type="Proteomes" id="UP000053257"/>
    </source>
</evidence>
<proteinExistence type="predicted"/>
<dbReference type="PANTHER" id="PTHR10194:SF60">
    <property type="entry name" value="RAS GTPASE-ACTIVATING PROTEIN RASKOL"/>
    <property type="match status" value="1"/>
</dbReference>
<evidence type="ECO:0000259" key="3">
    <source>
        <dbReference type="PROSITE" id="PS50004"/>
    </source>
</evidence>
<feature type="domain" description="Ras-GAP" evidence="4">
    <location>
        <begin position="336"/>
        <end position="492"/>
    </location>
</feature>
<dbReference type="Gene3D" id="2.60.40.150">
    <property type="entry name" value="C2 domain"/>
    <property type="match status" value="1"/>
</dbReference>
<dbReference type="Pfam" id="PF00616">
    <property type="entry name" value="RasGAP"/>
    <property type="match status" value="1"/>
</dbReference>
<dbReference type="PROSITE" id="PS50018">
    <property type="entry name" value="RAS_GTPASE_ACTIV_2"/>
    <property type="match status" value="1"/>
</dbReference>
<gene>
    <name evidence="5" type="ORF">PHLGIDRAFT_21262</name>
</gene>
<dbReference type="AlphaFoldDB" id="A0A0C3PVM6"/>
<name>A0A0C3PVM6_PHLG1</name>
<dbReference type="OrthoDB" id="775356at2759"/>
<organism evidence="5 6">
    <name type="scientific">Phlebiopsis gigantea (strain 11061_1 CR5-6)</name>
    <name type="common">White-rot fungus</name>
    <name type="synonym">Peniophora gigantea</name>
    <dbReference type="NCBI Taxonomy" id="745531"/>
    <lineage>
        <taxon>Eukaryota</taxon>
        <taxon>Fungi</taxon>
        <taxon>Dikarya</taxon>
        <taxon>Basidiomycota</taxon>
        <taxon>Agaricomycotina</taxon>
        <taxon>Agaricomycetes</taxon>
        <taxon>Polyporales</taxon>
        <taxon>Phanerochaetaceae</taxon>
        <taxon>Phlebiopsis</taxon>
    </lineage>
</organism>
<dbReference type="InterPro" id="IPR035892">
    <property type="entry name" value="C2_domain_sf"/>
</dbReference>
<dbReference type="InterPro" id="IPR039360">
    <property type="entry name" value="Ras_GTPase"/>
</dbReference>
<reference evidence="5 6" key="1">
    <citation type="journal article" date="2014" name="PLoS Genet.">
        <title>Analysis of the Phlebiopsis gigantea genome, transcriptome and secretome provides insight into its pioneer colonization strategies of wood.</title>
        <authorList>
            <person name="Hori C."/>
            <person name="Ishida T."/>
            <person name="Igarashi K."/>
            <person name="Samejima M."/>
            <person name="Suzuki H."/>
            <person name="Master E."/>
            <person name="Ferreira P."/>
            <person name="Ruiz-Duenas F.J."/>
            <person name="Held B."/>
            <person name="Canessa P."/>
            <person name="Larrondo L.F."/>
            <person name="Schmoll M."/>
            <person name="Druzhinina I.S."/>
            <person name="Kubicek C.P."/>
            <person name="Gaskell J.A."/>
            <person name="Kersten P."/>
            <person name="St John F."/>
            <person name="Glasner J."/>
            <person name="Sabat G."/>
            <person name="Splinter BonDurant S."/>
            <person name="Syed K."/>
            <person name="Yadav J."/>
            <person name="Mgbeahuruike A.C."/>
            <person name="Kovalchuk A."/>
            <person name="Asiegbu F.O."/>
            <person name="Lackner G."/>
            <person name="Hoffmeister D."/>
            <person name="Rencoret J."/>
            <person name="Gutierrez A."/>
            <person name="Sun H."/>
            <person name="Lindquist E."/>
            <person name="Barry K."/>
            <person name="Riley R."/>
            <person name="Grigoriev I.V."/>
            <person name="Henrissat B."/>
            <person name="Kues U."/>
            <person name="Berka R.M."/>
            <person name="Martinez A.T."/>
            <person name="Covert S.F."/>
            <person name="Blanchette R.A."/>
            <person name="Cullen D."/>
        </authorList>
    </citation>
    <scope>NUCLEOTIDE SEQUENCE [LARGE SCALE GENOMIC DNA]</scope>
    <source>
        <strain evidence="5 6">11061_1 CR5-6</strain>
    </source>
</reference>
<dbReference type="PROSITE" id="PS50004">
    <property type="entry name" value="C2"/>
    <property type="match status" value="1"/>
</dbReference>
<dbReference type="SUPFAM" id="SSF48350">
    <property type="entry name" value="GTPase activation domain, GAP"/>
    <property type="match status" value="1"/>
</dbReference>
<dbReference type="InterPro" id="IPR000008">
    <property type="entry name" value="C2_dom"/>
</dbReference>
<dbReference type="InterPro" id="IPR008936">
    <property type="entry name" value="Rho_GTPase_activation_prot"/>
</dbReference>
<dbReference type="HOGENOM" id="CLU_011610_0_0_1"/>
<dbReference type="Gene3D" id="1.10.506.10">
    <property type="entry name" value="GTPase Activation - p120gap, domain 1"/>
    <property type="match status" value="1"/>
</dbReference>
<keyword evidence="1" id="KW-0343">GTPase activation</keyword>
<dbReference type="SMART" id="SM00239">
    <property type="entry name" value="C2"/>
    <property type="match status" value="1"/>
</dbReference>
<dbReference type="Proteomes" id="UP000053257">
    <property type="component" value="Unassembled WGS sequence"/>
</dbReference>
<accession>A0A0C3PVM6</accession>
<keyword evidence="6" id="KW-1185">Reference proteome</keyword>
<dbReference type="EMBL" id="KN840442">
    <property type="protein sequence ID" value="KIP11948.1"/>
    <property type="molecule type" value="Genomic_DNA"/>
</dbReference>
<feature type="region of interest" description="Disordered" evidence="2">
    <location>
        <begin position="701"/>
        <end position="720"/>
    </location>
</feature>
<feature type="domain" description="C2" evidence="3">
    <location>
        <begin position="114"/>
        <end position="242"/>
    </location>
</feature>
<dbReference type="SUPFAM" id="SSF49562">
    <property type="entry name" value="C2 domain (Calcium/lipid-binding domain, CaLB)"/>
    <property type="match status" value="1"/>
</dbReference>
<dbReference type="STRING" id="745531.A0A0C3PVM6"/>
<evidence type="ECO:0000313" key="5">
    <source>
        <dbReference type="EMBL" id="KIP11948.1"/>
    </source>
</evidence>
<evidence type="ECO:0000256" key="2">
    <source>
        <dbReference type="SAM" id="MobiDB-lite"/>
    </source>
</evidence>
<dbReference type="SMART" id="SM00323">
    <property type="entry name" value="RasGAP"/>
    <property type="match status" value="1"/>
</dbReference>
<dbReference type="Pfam" id="PF00168">
    <property type="entry name" value="C2"/>
    <property type="match status" value="1"/>
</dbReference>
<dbReference type="InterPro" id="IPR001936">
    <property type="entry name" value="RasGAP_dom"/>
</dbReference>
<dbReference type="PANTHER" id="PTHR10194">
    <property type="entry name" value="RAS GTPASE-ACTIVATING PROTEINS"/>
    <property type="match status" value="1"/>
</dbReference>
<evidence type="ECO:0000256" key="1">
    <source>
        <dbReference type="ARBA" id="ARBA00022468"/>
    </source>
</evidence>
<sequence length="720" mass="81082">MAGPSSFHSSPTMGGELKEYEVKDLLVYVSKAANANRKNTILYASMYVHALKHTDIRVVHRSLFERKDCLGIYWGTGAISMSPTTPAEPLYIQFPDTETLNLWIVLLRSYGMPEVYGRSINPHEGGLYRMWRQVELTCVSGRNLGTSRSPDDLGYVDPDETLDMDVYCDLWINGILCGKTAVRKGVGSPDWQESFTFPDLPPFETLDIQVLREKKLLKPVLIGTVTIPLMNVRRGDLVEGCFPVMSPHHSIGLICGELKLKIRVVEEIILPSSAYSTVERALSSKNTLEWISELDTKLSIKNVSSDLVAFALAKNKIVDDIKHLANREVDGSEHWNTVLTKTLEIFMATEGAAFLEASVGRVLRRLCSDKVVIETDPGRSGKSSKQTEKSVELLVQCCQELWKSIYDAREKCPVAMRRLFCHIRTLIETRYDVAKYRYSDLPWQGVSAFLFLRFFTPAILRPHVYGFWLGMCEEPVQRSLTLIAKVMSSLANLNTTTNLSTREEFPRVKDFLTETLPMMVNYLSFVSTDPSEIPQSPQTTSAAGGRSRLRVHHGFYSKKASLPLLYRESIPELPQMLDLGRHLAILTSVVVRHTRLHLPARIGAPSEHEFDAFCQTCLQVEEMALMRVSKMAGRSRAGEQYTHTPQGFKRIVREPEAFRKLVYRPFTWYCGDWGNLPQALAPFAAPSPPLGVDRLRPLAEGSRSRAPFTNSGRDLSPILA</sequence>
<dbReference type="GO" id="GO:0005096">
    <property type="term" value="F:GTPase activator activity"/>
    <property type="evidence" value="ECO:0007669"/>
    <property type="project" value="UniProtKB-KW"/>
</dbReference>
<evidence type="ECO:0000259" key="4">
    <source>
        <dbReference type="PROSITE" id="PS50018"/>
    </source>
</evidence>
<protein>
    <submittedName>
        <fullName evidence="5">Uncharacterized protein</fullName>
    </submittedName>
</protein>